<feature type="transmembrane region" description="Helical" evidence="1">
    <location>
        <begin position="69"/>
        <end position="89"/>
    </location>
</feature>
<keyword evidence="1" id="KW-1133">Transmembrane helix</keyword>
<protein>
    <submittedName>
        <fullName evidence="2">Alpha-ribazole transporter</fullName>
    </submittedName>
    <submittedName>
        <fullName evidence="3">ECF transporter, substrate-specific component</fullName>
    </submittedName>
</protein>
<evidence type="ECO:0000313" key="4">
    <source>
        <dbReference type="Proteomes" id="UP000028042"/>
    </source>
</evidence>
<dbReference type="eggNOG" id="ENOG50332KJ">
    <property type="taxonomic scope" value="Bacteria"/>
</dbReference>
<dbReference type="EMBL" id="CP009268">
    <property type="protein sequence ID" value="AJA51359.1"/>
    <property type="molecule type" value="Genomic_DNA"/>
</dbReference>
<name>A0A0H3J0K3_CLOPA</name>
<dbReference type="KEGG" id="cpae:CPAST_c12710"/>
<evidence type="ECO:0000313" key="5">
    <source>
        <dbReference type="Proteomes" id="UP000030905"/>
    </source>
</evidence>
<accession>A0A0H3J0K3</accession>
<evidence type="ECO:0000313" key="2">
    <source>
        <dbReference type="EMBL" id="AJA51359.1"/>
    </source>
</evidence>
<organism evidence="2 5">
    <name type="scientific">Clostridium pasteurianum DSM 525 = ATCC 6013</name>
    <dbReference type="NCBI Taxonomy" id="1262449"/>
    <lineage>
        <taxon>Bacteria</taxon>
        <taxon>Bacillati</taxon>
        <taxon>Bacillota</taxon>
        <taxon>Clostridia</taxon>
        <taxon>Eubacteriales</taxon>
        <taxon>Clostridiaceae</taxon>
        <taxon>Clostridium</taxon>
    </lineage>
</organism>
<dbReference type="Proteomes" id="UP000030905">
    <property type="component" value="Chromosome"/>
</dbReference>
<evidence type="ECO:0000256" key="1">
    <source>
        <dbReference type="SAM" id="Phobius"/>
    </source>
</evidence>
<dbReference type="RefSeq" id="WP_003446153.1">
    <property type="nucleotide sequence ID" value="NZ_ANZB01000009.1"/>
</dbReference>
<proteinExistence type="predicted"/>
<dbReference type="InterPro" id="IPR024529">
    <property type="entry name" value="ECF_trnsprt_substrate-spec"/>
</dbReference>
<dbReference type="Pfam" id="PF12822">
    <property type="entry name" value="ECF_trnsprt"/>
    <property type="match status" value="1"/>
</dbReference>
<dbReference type="Gene3D" id="1.10.1760.20">
    <property type="match status" value="1"/>
</dbReference>
<dbReference type="PATRIC" id="fig|1262449.3.peg.2689"/>
<dbReference type="GO" id="GO:0022857">
    <property type="term" value="F:transmembrane transporter activity"/>
    <property type="evidence" value="ECO:0007669"/>
    <property type="project" value="InterPro"/>
</dbReference>
<keyword evidence="5" id="KW-1185">Reference proteome</keyword>
<dbReference type="GeneID" id="93073453"/>
<feature type="transmembrane region" description="Helical" evidence="1">
    <location>
        <begin position="6"/>
        <end position="24"/>
    </location>
</feature>
<dbReference type="AlphaFoldDB" id="A0A0H3J0K3"/>
<feature type="transmembrane region" description="Helical" evidence="1">
    <location>
        <begin position="36"/>
        <end position="57"/>
    </location>
</feature>
<dbReference type="KEGG" id="cpat:CLPA_c12710"/>
<keyword evidence="1" id="KW-0812">Transmembrane</keyword>
<reference evidence="3 4" key="3">
    <citation type="journal article" name="Genome Announc.">
        <title>Improved Draft Genome Sequence of Clostridium pasteurianum Strain ATCC 6013 (DSM 525) Using a Hybrid Next-Generation Sequencing Approach.</title>
        <authorList>
            <person name="Pyne M.E."/>
            <person name="Utturkar S."/>
            <person name="Brown S.D."/>
            <person name="Moo-Young M."/>
            <person name="Chung D.A."/>
            <person name="Chou C.P."/>
        </authorList>
    </citation>
    <scope>NUCLEOTIDE SEQUENCE [LARGE SCALE GENOMIC DNA]</scope>
    <source>
        <strain evidence="3 4">ATCC 6013</strain>
    </source>
</reference>
<dbReference type="EMBL" id="JPGY02000001">
    <property type="protein sequence ID" value="KRU12634.1"/>
    <property type="molecule type" value="Genomic_DNA"/>
</dbReference>
<evidence type="ECO:0000313" key="3">
    <source>
        <dbReference type="EMBL" id="KRU12634.1"/>
    </source>
</evidence>
<feature type="transmembrane region" description="Helical" evidence="1">
    <location>
        <begin position="130"/>
        <end position="150"/>
    </location>
</feature>
<gene>
    <name evidence="2" type="ORF">CLPA_c12710</name>
    <name evidence="3" type="ORF">CP6013_01882</name>
</gene>
<feature type="transmembrane region" description="Helical" evidence="1">
    <location>
        <begin position="101"/>
        <end position="124"/>
    </location>
</feature>
<reference evidence="2 5" key="1">
    <citation type="journal article" date="2015" name="Genome Announc.">
        <title>Complete Genome Sequence of the Nitrogen-Fixing and Solvent-Producing Clostridium pasteurianum DSM 525.</title>
        <authorList>
            <person name="Poehlein A."/>
            <person name="Grosse-Honebrink A."/>
            <person name="Zhang Y."/>
            <person name="Minton N.P."/>
            <person name="Daniel R."/>
        </authorList>
    </citation>
    <scope>NUCLEOTIDE SEQUENCE [LARGE SCALE GENOMIC DNA]</scope>
    <source>
        <strain evidence="2">DSM 525</strain>
        <strain evidence="5">DSM 525 / ATCC 6013</strain>
    </source>
</reference>
<keyword evidence="1" id="KW-0472">Membrane</keyword>
<dbReference type="Proteomes" id="UP000028042">
    <property type="component" value="Unassembled WGS sequence"/>
</dbReference>
<sequence>MKTKKLVIMALFIAISFLGANIKIMGSIAFDSMAGFLGALILGPVYGAIIGALGHFLTAATSGFPYSLPVHLIVMADMAVTMFLFGIIYNNLCKINKYLSIVIASIVGILINGPISILILLPIMGKAMVAMIPILCLAAFFNILIAYILYKFLSRNEKSWK</sequence>
<reference evidence="3" key="2">
    <citation type="submission" date="2015-10" db="EMBL/GenBank/DDBJ databases">
        <title>Improved Draft Genome Sequence of Clostridium pasteurianum Strain ATCC 6013 (DSM 525) Using a Hybrid Next-Generation Sequencing Approach.</title>
        <authorList>
            <person name="Pyne M.E."/>
            <person name="Utturkar S.M."/>
            <person name="Brown S.D."/>
            <person name="Moo-Young M."/>
            <person name="Chung D.A."/>
            <person name="Chou P.C."/>
        </authorList>
    </citation>
    <scope>NUCLEOTIDE SEQUENCE</scope>
    <source>
        <strain evidence="3">ATCC 6013</strain>
    </source>
</reference>